<evidence type="ECO:0000313" key="3">
    <source>
        <dbReference type="Proteomes" id="UP000242287"/>
    </source>
</evidence>
<proteinExistence type="predicted"/>
<sequence>MPVTLISPRAPVMTRDTIVPAPSVVAMAMVMVIIPMTVVTISAVLVKLVRRPNGVGCLGFISGGNGNRGGCEKECDDSSKLHSATGKIHQPTFNPLSPLNSCEDATQPTLYAVRVDECKRQQLCDVGFEILETQRRQRRPFYALYALLEEVSTPHRTA</sequence>
<gene>
    <name evidence="2" type="ORF">AMATHDRAFT_6066</name>
</gene>
<dbReference type="AlphaFoldDB" id="A0A2A9NAW5"/>
<keyword evidence="1" id="KW-0812">Transmembrane</keyword>
<dbReference type="EMBL" id="KZ302074">
    <property type="protein sequence ID" value="PFH48175.1"/>
    <property type="molecule type" value="Genomic_DNA"/>
</dbReference>
<keyword evidence="1" id="KW-0472">Membrane</keyword>
<accession>A0A2A9NAW5</accession>
<dbReference type="Proteomes" id="UP000242287">
    <property type="component" value="Unassembled WGS sequence"/>
</dbReference>
<evidence type="ECO:0000256" key="1">
    <source>
        <dbReference type="SAM" id="Phobius"/>
    </source>
</evidence>
<reference evidence="2 3" key="1">
    <citation type="submission" date="2014-02" db="EMBL/GenBank/DDBJ databases">
        <title>Transposable element dynamics among asymbiotic and ectomycorrhizal Amanita fungi.</title>
        <authorList>
            <consortium name="DOE Joint Genome Institute"/>
            <person name="Hess J."/>
            <person name="Skrede I."/>
            <person name="Wolfe B."/>
            <person name="LaButti K."/>
            <person name="Ohm R.A."/>
            <person name="Grigoriev I.V."/>
            <person name="Pringle A."/>
        </authorList>
    </citation>
    <scope>NUCLEOTIDE SEQUENCE [LARGE SCALE GENOMIC DNA]</scope>
    <source>
        <strain evidence="2 3">SKay4041</strain>
    </source>
</reference>
<keyword evidence="3" id="KW-1185">Reference proteome</keyword>
<organism evidence="2 3">
    <name type="scientific">Amanita thiersii Skay4041</name>
    <dbReference type="NCBI Taxonomy" id="703135"/>
    <lineage>
        <taxon>Eukaryota</taxon>
        <taxon>Fungi</taxon>
        <taxon>Dikarya</taxon>
        <taxon>Basidiomycota</taxon>
        <taxon>Agaricomycotina</taxon>
        <taxon>Agaricomycetes</taxon>
        <taxon>Agaricomycetidae</taxon>
        <taxon>Agaricales</taxon>
        <taxon>Pluteineae</taxon>
        <taxon>Amanitaceae</taxon>
        <taxon>Amanita</taxon>
    </lineage>
</organism>
<name>A0A2A9NAW5_9AGAR</name>
<evidence type="ECO:0000313" key="2">
    <source>
        <dbReference type="EMBL" id="PFH48175.1"/>
    </source>
</evidence>
<protein>
    <submittedName>
        <fullName evidence="2">Uncharacterized protein</fullName>
    </submittedName>
</protein>
<keyword evidence="1" id="KW-1133">Transmembrane helix</keyword>
<feature type="transmembrane region" description="Helical" evidence="1">
    <location>
        <begin position="24"/>
        <end position="46"/>
    </location>
</feature>